<dbReference type="PANTHER" id="PTHR40980:SF3">
    <property type="entry name" value="TONB-DEPENDENT RECEPTOR-LIKE BETA-BARREL DOMAIN-CONTAINING PROTEIN"/>
    <property type="match status" value="1"/>
</dbReference>
<evidence type="ECO:0000313" key="2">
    <source>
        <dbReference type="Proteomes" id="UP000305423"/>
    </source>
</evidence>
<reference evidence="1 2" key="1">
    <citation type="submission" date="2017-12" db="EMBL/GenBank/DDBJ databases">
        <authorList>
            <person name="Paulsen S."/>
            <person name="Gram L.K."/>
        </authorList>
    </citation>
    <scope>NUCLEOTIDE SEQUENCE [LARGE SCALE GENOMIC DNA]</scope>
    <source>
        <strain evidence="1 2">S1607</strain>
    </source>
</reference>
<gene>
    <name evidence="1" type="ORF">CWB74_23775</name>
</gene>
<comment type="caution">
    <text evidence="1">The sequence shown here is derived from an EMBL/GenBank/DDBJ whole genome shotgun (WGS) entry which is preliminary data.</text>
</comment>
<feature type="non-terminal residue" evidence="1">
    <location>
        <position position="1"/>
    </location>
</feature>
<proteinExistence type="predicted"/>
<evidence type="ECO:0008006" key="3">
    <source>
        <dbReference type="Google" id="ProtNLM"/>
    </source>
</evidence>
<dbReference type="AlphaFoldDB" id="A0AAQ2EQ95"/>
<accession>A0AAQ2EQ95</accession>
<protein>
    <recommendedName>
        <fullName evidence="3">TonB-dependent receptor</fullName>
    </recommendedName>
</protein>
<dbReference type="EMBL" id="PNEL01000202">
    <property type="protein sequence ID" value="TMN70589.1"/>
    <property type="molecule type" value="Genomic_DNA"/>
</dbReference>
<evidence type="ECO:0000313" key="1">
    <source>
        <dbReference type="EMBL" id="TMN70589.1"/>
    </source>
</evidence>
<feature type="non-terminal residue" evidence="1">
    <location>
        <position position="95"/>
    </location>
</feature>
<sequence length="95" mass="10068">DSKSVDGFEVAVQHLIGETGFGVGVNATFVDGDVEFDSESLDQQAPLTGLSDSANFQGFYEKDGLSIKITYAWRDSYLIGVGQAQGSADAPPQYA</sequence>
<dbReference type="PANTHER" id="PTHR40980">
    <property type="entry name" value="PLUG DOMAIN-CONTAINING PROTEIN"/>
    <property type="match status" value="1"/>
</dbReference>
<reference evidence="2" key="2">
    <citation type="submission" date="2019-06" db="EMBL/GenBank/DDBJ databases">
        <title>Co-occurence of chitin degradation, pigmentation and bioactivity in marine Pseudoalteromonas.</title>
        <authorList>
            <person name="Sonnenschein E.C."/>
            <person name="Bech P.K."/>
        </authorList>
    </citation>
    <scope>NUCLEOTIDE SEQUENCE [LARGE SCALE GENOMIC DNA]</scope>
    <source>
        <strain evidence="2">S1607</strain>
    </source>
</reference>
<dbReference type="RefSeq" id="WP_138556406.1">
    <property type="nucleotide sequence ID" value="NZ_PNEL01000202.1"/>
</dbReference>
<dbReference type="Proteomes" id="UP000305423">
    <property type="component" value="Unassembled WGS sequence"/>
</dbReference>
<organism evidence="1 2">
    <name type="scientific">Pseudoalteromonas piscicida</name>
    <dbReference type="NCBI Taxonomy" id="43662"/>
    <lineage>
        <taxon>Bacteria</taxon>
        <taxon>Pseudomonadati</taxon>
        <taxon>Pseudomonadota</taxon>
        <taxon>Gammaproteobacteria</taxon>
        <taxon>Alteromonadales</taxon>
        <taxon>Pseudoalteromonadaceae</taxon>
        <taxon>Pseudoalteromonas</taxon>
    </lineage>
</organism>
<name>A0AAQ2EQ95_PSEO7</name>